<feature type="region of interest" description="Disordered" evidence="2">
    <location>
        <begin position="541"/>
        <end position="562"/>
    </location>
</feature>
<dbReference type="Proteomes" id="UP000092993">
    <property type="component" value="Unassembled WGS sequence"/>
</dbReference>
<evidence type="ECO:0000313" key="4">
    <source>
        <dbReference type="Proteomes" id="UP000092993"/>
    </source>
</evidence>
<protein>
    <submittedName>
        <fullName evidence="3">Uncharacterized protein</fullName>
    </submittedName>
</protein>
<name>A0A1C7MRP2_GRIFR</name>
<reference evidence="3 4" key="1">
    <citation type="submission" date="2016-03" db="EMBL/GenBank/DDBJ databases">
        <title>Whole genome sequencing of Grifola frondosa 9006-11.</title>
        <authorList>
            <person name="Min B."/>
            <person name="Park H."/>
            <person name="Kim J.-G."/>
            <person name="Cho H."/>
            <person name="Oh Y.-L."/>
            <person name="Kong W.-S."/>
            <person name="Choi I.-G."/>
        </authorList>
    </citation>
    <scope>NUCLEOTIDE SEQUENCE [LARGE SCALE GENOMIC DNA]</scope>
    <source>
        <strain evidence="3 4">9006-11</strain>
    </source>
</reference>
<dbReference type="AlphaFoldDB" id="A0A1C7MRP2"/>
<dbReference type="OrthoDB" id="3027018at2759"/>
<dbReference type="OMA" id="HELRTIN"/>
<accession>A0A1C7MRP2</accession>
<dbReference type="PANTHER" id="PTHR38926:SF72">
    <property type="entry name" value="IM:7136021-RELATED"/>
    <property type="match status" value="1"/>
</dbReference>
<evidence type="ECO:0000313" key="3">
    <source>
        <dbReference type="EMBL" id="OBZ79540.1"/>
    </source>
</evidence>
<dbReference type="Gene3D" id="1.20.1280.50">
    <property type="match status" value="1"/>
</dbReference>
<organism evidence="3 4">
    <name type="scientific">Grifola frondosa</name>
    <name type="common">Maitake</name>
    <name type="synonym">Polyporus frondosus</name>
    <dbReference type="NCBI Taxonomy" id="5627"/>
    <lineage>
        <taxon>Eukaryota</taxon>
        <taxon>Fungi</taxon>
        <taxon>Dikarya</taxon>
        <taxon>Basidiomycota</taxon>
        <taxon>Agaricomycotina</taxon>
        <taxon>Agaricomycetes</taxon>
        <taxon>Polyporales</taxon>
        <taxon>Grifolaceae</taxon>
        <taxon>Grifola</taxon>
    </lineage>
</organism>
<evidence type="ECO:0000256" key="2">
    <source>
        <dbReference type="SAM" id="MobiDB-lite"/>
    </source>
</evidence>
<dbReference type="PANTHER" id="PTHR38926">
    <property type="entry name" value="F-BOX DOMAIN CONTAINING PROTEIN, EXPRESSED"/>
    <property type="match status" value="1"/>
</dbReference>
<proteinExistence type="predicted"/>
<gene>
    <name evidence="3" type="ORF">A0H81_00053</name>
</gene>
<comment type="caution">
    <text evidence="3">The sequence shown here is derived from an EMBL/GenBank/DDBJ whole genome shotgun (WGS) entry which is preliminary data.</text>
</comment>
<dbReference type="SUPFAM" id="SSF52058">
    <property type="entry name" value="L domain-like"/>
    <property type="match status" value="1"/>
</dbReference>
<evidence type="ECO:0000256" key="1">
    <source>
        <dbReference type="SAM" id="Coils"/>
    </source>
</evidence>
<feature type="compositionally biased region" description="Polar residues" evidence="2">
    <location>
        <begin position="541"/>
        <end position="553"/>
    </location>
</feature>
<keyword evidence="4" id="KW-1185">Reference proteome</keyword>
<dbReference type="InterPro" id="IPR032675">
    <property type="entry name" value="LRR_dom_sf"/>
</dbReference>
<sequence>MCLCCETKSTMPNSTRGVLSAESDIRSAIATVEARLVNLQVLELQARNTLNYVIEQIKEAETQRAELEERLLPINRLPAELLVEIFKRVVEFRDIHDLKELESWTFFLRPILLSHICRRWREVALSTSGLWACIPFTNKSTVSFFLEHSNNSPLDIVNDNPKFPVEDLAGRSTLCLQVALIGVDVFRRQGEISHRDAKSAHIGSLPSDSSTQFPVLEALRLANVSPEIIPPHPIPSLRTLELHFPQKTSVRPDLLKMSKLCAFLSRSPNLEELIFNDAIPVFDVLLRPSTANNDIEDTVILRRDTKLFIRPVLLRELRRLEWDRVPSNFWRFFCFVDVPLLERLEICLERHRTRRWWQSYDGVFAAIDSSPPIEGLPSDAVISFPRLKALSIECLGTDELASAFKRLLFPALRILAIAYTSPSQGELSHPFLPRQESIFREPRLPMLTHLTLSSFELDPENTIIMLKYMQSLEHLTLESCPGAGKVVCLLSGSTCGKPSANSIRSWVCPKLAHIVLCDCSDVQFKCLSKTIRARKVASSQASQHGGFSGTASPANGGPPRELKPLKRRVQQQLVGGTAFTAASCGSPSPTLTPSNGSFIPGWNLHKALMPSPISSVHVEGCSWISQAEATSLRERKWDVTEVVWIP</sequence>
<dbReference type="Gene3D" id="3.80.10.10">
    <property type="entry name" value="Ribonuclease Inhibitor"/>
    <property type="match status" value="1"/>
</dbReference>
<dbReference type="STRING" id="5627.A0A1C7MRP2"/>
<dbReference type="EMBL" id="LUGG01000001">
    <property type="protein sequence ID" value="OBZ79540.1"/>
    <property type="molecule type" value="Genomic_DNA"/>
</dbReference>
<feature type="coiled-coil region" evidence="1">
    <location>
        <begin position="50"/>
        <end position="77"/>
    </location>
</feature>
<keyword evidence="1" id="KW-0175">Coiled coil</keyword>